<evidence type="ECO:0000313" key="3">
    <source>
        <dbReference type="Proteomes" id="UP001066276"/>
    </source>
</evidence>
<evidence type="ECO:0000256" key="1">
    <source>
        <dbReference type="SAM" id="MobiDB-lite"/>
    </source>
</evidence>
<reference evidence="2" key="1">
    <citation type="journal article" date="2022" name="bioRxiv">
        <title>Sequencing and chromosome-scale assembly of the giantPleurodeles waltlgenome.</title>
        <authorList>
            <person name="Brown T."/>
            <person name="Elewa A."/>
            <person name="Iarovenko S."/>
            <person name="Subramanian E."/>
            <person name="Araus A.J."/>
            <person name="Petzold A."/>
            <person name="Susuki M."/>
            <person name="Suzuki K.-i.T."/>
            <person name="Hayashi T."/>
            <person name="Toyoda A."/>
            <person name="Oliveira C."/>
            <person name="Osipova E."/>
            <person name="Leigh N.D."/>
            <person name="Simon A."/>
            <person name="Yun M.H."/>
        </authorList>
    </citation>
    <scope>NUCLEOTIDE SEQUENCE</scope>
    <source>
        <strain evidence="2">20211129_DDA</strain>
        <tissue evidence="2">Liver</tissue>
    </source>
</reference>
<proteinExistence type="predicted"/>
<accession>A0AAV7ULC2</accession>
<feature type="region of interest" description="Disordered" evidence="1">
    <location>
        <begin position="66"/>
        <end position="87"/>
    </location>
</feature>
<gene>
    <name evidence="2" type="ORF">NDU88_006559</name>
</gene>
<dbReference type="AlphaFoldDB" id="A0AAV7ULC2"/>
<name>A0AAV7ULC2_PLEWA</name>
<organism evidence="2 3">
    <name type="scientific">Pleurodeles waltl</name>
    <name type="common">Iberian ribbed newt</name>
    <dbReference type="NCBI Taxonomy" id="8319"/>
    <lineage>
        <taxon>Eukaryota</taxon>
        <taxon>Metazoa</taxon>
        <taxon>Chordata</taxon>
        <taxon>Craniata</taxon>
        <taxon>Vertebrata</taxon>
        <taxon>Euteleostomi</taxon>
        <taxon>Amphibia</taxon>
        <taxon>Batrachia</taxon>
        <taxon>Caudata</taxon>
        <taxon>Salamandroidea</taxon>
        <taxon>Salamandridae</taxon>
        <taxon>Pleurodelinae</taxon>
        <taxon>Pleurodeles</taxon>
    </lineage>
</organism>
<sequence length="87" mass="9443">MSVRPPMLPGLRDIHGSPSHSPLGLPHCLLPIPGRQVHKLPSGEVGNAVMQTAAVASSSLLPLRSTISRERSRARRRDRGQHVTVRT</sequence>
<dbReference type="Proteomes" id="UP001066276">
    <property type="component" value="Chromosome 3_1"/>
</dbReference>
<keyword evidence="3" id="KW-1185">Reference proteome</keyword>
<protein>
    <submittedName>
        <fullName evidence="2">Uncharacterized protein</fullName>
    </submittedName>
</protein>
<dbReference type="EMBL" id="JANPWB010000005">
    <property type="protein sequence ID" value="KAJ1189817.1"/>
    <property type="molecule type" value="Genomic_DNA"/>
</dbReference>
<evidence type="ECO:0000313" key="2">
    <source>
        <dbReference type="EMBL" id="KAJ1189817.1"/>
    </source>
</evidence>
<comment type="caution">
    <text evidence="2">The sequence shown here is derived from an EMBL/GenBank/DDBJ whole genome shotgun (WGS) entry which is preliminary data.</text>
</comment>